<accession>A0A0F9FYU6</accession>
<dbReference type="EMBL" id="LAZR01019689">
    <property type="protein sequence ID" value="KKL91599.1"/>
    <property type="molecule type" value="Genomic_DNA"/>
</dbReference>
<evidence type="ECO:0008006" key="2">
    <source>
        <dbReference type="Google" id="ProtNLM"/>
    </source>
</evidence>
<evidence type="ECO:0000313" key="1">
    <source>
        <dbReference type="EMBL" id="KKL91599.1"/>
    </source>
</evidence>
<feature type="non-terminal residue" evidence="1">
    <location>
        <position position="79"/>
    </location>
</feature>
<comment type="caution">
    <text evidence="1">The sequence shown here is derived from an EMBL/GenBank/DDBJ whole genome shotgun (WGS) entry which is preliminary data.</text>
</comment>
<proteinExistence type="predicted"/>
<gene>
    <name evidence="1" type="ORF">LCGC14_1893100</name>
</gene>
<dbReference type="AlphaFoldDB" id="A0A0F9FYU6"/>
<sequence>MPSRRHSMERPAMNRAKWVALTGFVLVSSMVMLRAEVGQPDRPAARARAAKLKKDGNWKEAYDLYQKLAVDPADEARQV</sequence>
<name>A0A0F9FYU6_9ZZZZ</name>
<protein>
    <recommendedName>
        <fullName evidence="2">Tetratricopeptide repeat protein</fullName>
    </recommendedName>
</protein>
<reference evidence="1" key="1">
    <citation type="journal article" date="2015" name="Nature">
        <title>Complex archaea that bridge the gap between prokaryotes and eukaryotes.</title>
        <authorList>
            <person name="Spang A."/>
            <person name="Saw J.H."/>
            <person name="Jorgensen S.L."/>
            <person name="Zaremba-Niedzwiedzka K."/>
            <person name="Martijn J."/>
            <person name="Lind A.E."/>
            <person name="van Eijk R."/>
            <person name="Schleper C."/>
            <person name="Guy L."/>
            <person name="Ettema T.J."/>
        </authorList>
    </citation>
    <scope>NUCLEOTIDE SEQUENCE</scope>
</reference>
<organism evidence="1">
    <name type="scientific">marine sediment metagenome</name>
    <dbReference type="NCBI Taxonomy" id="412755"/>
    <lineage>
        <taxon>unclassified sequences</taxon>
        <taxon>metagenomes</taxon>
        <taxon>ecological metagenomes</taxon>
    </lineage>
</organism>